<comment type="caution">
    <text evidence="2">The sequence shown here is derived from an EMBL/GenBank/DDBJ whole genome shotgun (WGS) entry which is preliminary data.</text>
</comment>
<protein>
    <submittedName>
        <fullName evidence="2">Uncharacterized protein</fullName>
    </submittedName>
</protein>
<sequence>MTGPVRVKNGHLLAIRRPNDGHSNGLIVARRFRGRVPGPAKGVRFRMNRSRARHRLRRSAHPALRLRPNDRAVRRGPVRAVRALLAGAVGLLLLSGTALGVAHAAQAELPVPAAFVSDR</sequence>
<dbReference type="AlphaFoldDB" id="A0A511DQD5"/>
<keyword evidence="1" id="KW-1133">Transmembrane helix</keyword>
<evidence type="ECO:0000256" key="1">
    <source>
        <dbReference type="SAM" id="Phobius"/>
    </source>
</evidence>
<gene>
    <name evidence="2" type="ORF">PSU4_55210</name>
</gene>
<evidence type="ECO:0000313" key="2">
    <source>
        <dbReference type="EMBL" id="GEL26567.1"/>
    </source>
</evidence>
<name>A0A511DQD5_9PSEU</name>
<proteinExistence type="predicted"/>
<reference evidence="2 3" key="1">
    <citation type="submission" date="2019-07" db="EMBL/GenBank/DDBJ databases">
        <title>Whole genome shotgun sequence of Pseudonocardia sulfidoxydans NBRC 16205.</title>
        <authorList>
            <person name="Hosoyama A."/>
            <person name="Uohara A."/>
            <person name="Ohji S."/>
            <person name="Ichikawa N."/>
        </authorList>
    </citation>
    <scope>NUCLEOTIDE SEQUENCE [LARGE SCALE GENOMIC DNA]</scope>
    <source>
        <strain evidence="2 3">NBRC 16205</strain>
    </source>
</reference>
<organism evidence="2 3">
    <name type="scientific">Pseudonocardia sulfidoxydans NBRC 16205</name>
    <dbReference type="NCBI Taxonomy" id="1223511"/>
    <lineage>
        <taxon>Bacteria</taxon>
        <taxon>Bacillati</taxon>
        <taxon>Actinomycetota</taxon>
        <taxon>Actinomycetes</taxon>
        <taxon>Pseudonocardiales</taxon>
        <taxon>Pseudonocardiaceae</taxon>
        <taxon>Pseudonocardia</taxon>
    </lineage>
</organism>
<dbReference type="Proteomes" id="UP000321685">
    <property type="component" value="Unassembled WGS sequence"/>
</dbReference>
<feature type="transmembrane region" description="Helical" evidence="1">
    <location>
        <begin position="83"/>
        <end position="105"/>
    </location>
</feature>
<keyword evidence="3" id="KW-1185">Reference proteome</keyword>
<keyword evidence="1" id="KW-0812">Transmembrane</keyword>
<accession>A0A511DQD5</accession>
<keyword evidence="1" id="KW-0472">Membrane</keyword>
<evidence type="ECO:0000313" key="3">
    <source>
        <dbReference type="Proteomes" id="UP000321685"/>
    </source>
</evidence>
<dbReference type="EMBL" id="BJVJ01000097">
    <property type="protein sequence ID" value="GEL26567.1"/>
    <property type="molecule type" value="Genomic_DNA"/>
</dbReference>